<reference evidence="1 2" key="1">
    <citation type="journal article" date="2016" name="Nat. Commun.">
        <title>Extremotolerant tardigrade genome and improved radiotolerance of human cultured cells by tardigrade-unique protein.</title>
        <authorList>
            <person name="Hashimoto T."/>
            <person name="Horikawa D.D."/>
            <person name="Saito Y."/>
            <person name="Kuwahara H."/>
            <person name="Kozuka-Hata H."/>
            <person name="Shin-I T."/>
            <person name="Minakuchi Y."/>
            <person name="Ohishi K."/>
            <person name="Motoyama A."/>
            <person name="Aizu T."/>
            <person name="Enomoto A."/>
            <person name="Kondo K."/>
            <person name="Tanaka S."/>
            <person name="Hara Y."/>
            <person name="Koshikawa S."/>
            <person name="Sagara H."/>
            <person name="Miura T."/>
            <person name="Yokobori S."/>
            <person name="Miyagawa K."/>
            <person name="Suzuki Y."/>
            <person name="Kubo T."/>
            <person name="Oyama M."/>
            <person name="Kohara Y."/>
            <person name="Fujiyama A."/>
            <person name="Arakawa K."/>
            <person name="Katayama T."/>
            <person name="Toyoda A."/>
            <person name="Kunieda T."/>
        </authorList>
    </citation>
    <scope>NUCLEOTIDE SEQUENCE [LARGE SCALE GENOMIC DNA]</scope>
    <source>
        <strain evidence="1 2">YOKOZUNA-1</strain>
    </source>
</reference>
<dbReference type="InterPro" id="IPR028082">
    <property type="entry name" value="Peripla_BP_I"/>
</dbReference>
<protein>
    <recommendedName>
        <fullName evidence="3">Receptor ligand binding region domain-containing protein</fullName>
    </recommendedName>
</protein>
<name>A0A1D1W140_RAMVA</name>
<evidence type="ECO:0000313" key="2">
    <source>
        <dbReference type="Proteomes" id="UP000186922"/>
    </source>
</evidence>
<dbReference type="SUPFAM" id="SSF53822">
    <property type="entry name" value="Periplasmic binding protein-like I"/>
    <property type="match status" value="1"/>
</dbReference>
<keyword evidence="2" id="KW-1185">Reference proteome</keyword>
<dbReference type="OrthoDB" id="10638630at2759"/>
<accession>A0A1D1W140</accession>
<dbReference type="Proteomes" id="UP000186922">
    <property type="component" value="Unassembled WGS sequence"/>
</dbReference>
<evidence type="ECO:0008006" key="3">
    <source>
        <dbReference type="Google" id="ProtNLM"/>
    </source>
</evidence>
<sequence length="226" mass="25971">MEIKPPYEYCEPNTHRFGKGVRLEVSRSEDASFLREDHKSHFNLTHTYLVNESFSYDCVTLTSQTSFVMSEWYYKTRTKADVYAFIVPLLDHGSLRDKSITPTAITTTPTSFVSTLGTFFLMLEFFQWSTVVVVHDLSANSGYHPIADRLVPLLREHNMQVLLIDITSKKSMNFGQELSSFRLISRGVHHCQCVQGEGSWIHHLELRRFKRHHSSGSFSFGSALRA</sequence>
<organism evidence="1 2">
    <name type="scientific">Ramazzottius varieornatus</name>
    <name type="common">Water bear</name>
    <name type="synonym">Tardigrade</name>
    <dbReference type="NCBI Taxonomy" id="947166"/>
    <lineage>
        <taxon>Eukaryota</taxon>
        <taxon>Metazoa</taxon>
        <taxon>Ecdysozoa</taxon>
        <taxon>Tardigrada</taxon>
        <taxon>Eutardigrada</taxon>
        <taxon>Parachela</taxon>
        <taxon>Hypsibioidea</taxon>
        <taxon>Ramazzottiidae</taxon>
        <taxon>Ramazzottius</taxon>
    </lineage>
</organism>
<proteinExistence type="predicted"/>
<evidence type="ECO:0000313" key="1">
    <source>
        <dbReference type="EMBL" id="GAV06393.1"/>
    </source>
</evidence>
<gene>
    <name evidence="1" type="primary">RvY_16398</name>
    <name evidence="1" type="synonym">RvY_16398.2</name>
    <name evidence="1" type="ORF">RvY_16398-2</name>
</gene>
<comment type="caution">
    <text evidence="1">The sequence shown here is derived from an EMBL/GenBank/DDBJ whole genome shotgun (WGS) entry which is preliminary data.</text>
</comment>
<dbReference type="EMBL" id="BDGG01000013">
    <property type="protein sequence ID" value="GAV06393.1"/>
    <property type="molecule type" value="Genomic_DNA"/>
</dbReference>
<dbReference type="AlphaFoldDB" id="A0A1D1W140"/>